<sequence length="88" mass="10079">MGIYTENIPYNPSKKVAYKESFGIILELVGLNRIVRYKYLIEGDYMETFGIINSYAARIIGWGSNFRVIGVAIRVSEFLSSHEKIEKP</sequence>
<protein>
    <submittedName>
        <fullName evidence="1">Uncharacterized protein</fullName>
    </submittedName>
</protein>
<accession>A0A2A2TLN0</accession>
<reference evidence="1 2" key="1">
    <citation type="submission" date="2017-08" db="EMBL/GenBank/DDBJ databases">
        <title>Draft genome sequence of filamentous cyanobacterium Calothrix elsteri CCALA 953.</title>
        <authorList>
            <person name="Gagunashvili A.N."/>
            <person name="Elster J."/>
            <person name="Andresson O.S."/>
        </authorList>
    </citation>
    <scope>NUCLEOTIDE SEQUENCE [LARGE SCALE GENOMIC DNA]</scope>
    <source>
        <strain evidence="1 2">CCALA 953</strain>
    </source>
</reference>
<name>A0A2A2TLN0_9CYAN</name>
<dbReference type="AlphaFoldDB" id="A0A2A2TLN0"/>
<dbReference type="EMBL" id="NTFS01000056">
    <property type="protein sequence ID" value="PAX58418.1"/>
    <property type="molecule type" value="Genomic_DNA"/>
</dbReference>
<evidence type="ECO:0000313" key="2">
    <source>
        <dbReference type="Proteomes" id="UP000218238"/>
    </source>
</evidence>
<proteinExistence type="predicted"/>
<organism evidence="1 2">
    <name type="scientific">Brunnivagina elsteri CCALA 953</name>
    <dbReference type="NCBI Taxonomy" id="987040"/>
    <lineage>
        <taxon>Bacteria</taxon>
        <taxon>Bacillati</taxon>
        <taxon>Cyanobacteriota</taxon>
        <taxon>Cyanophyceae</taxon>
        <taxon>Nostocales</taxon>
        <taxon>Calotrichaceae</taxon>
        <taxon>Brunnivagina</taxon>
    </lineage>
</organism>
<keyword evidence="2" id="KW-1185">Reference proteome</keyword>
<comment type="caution">
    <text evidence="1">The sequence shown here is derived from an EMBL/GenBank/DDBJ whole genome shotgun (WGS) entry which is preliminary data.</text>
</comment>
<evidence type="ECO:0000313" key="1">
    <source>
        <dbReference type="EMBL" id="PAX58418.1"/>
    </source>
</evidence>
<gene>
    <name evidence="1" type="ORF">CK510_07480</name>
</gene>
<dbReference type="Proteomes" id="UP000218238">
    <property type="component" value="Unassembled WGS sequence"/>
</dbReference>